<dbReference type="AlphaFoldDB" id="N9MWI9"/>
<dbReference type="EMBL" id="APRL01000005">
    <property type="protein sequence ID" value="ENW95031.1"/>
    <property type="molecule type" value="Genomic_DNA"/>
</dbReference>
<protein>
    <submittedName>
        <fullName evidence="1">Uncharacterized protein</fullName>
    </submittedName>
</protein>
<comment type="caution">
    <text evidence="1">The sequence shown here is derived from an EMBL/GenBank/DDBJ whole genome shotgun (WGS) entry which is preliminary data.</text>
</comment>
<gene>
    <name evidence="1" type="ORF">F904_00608</name>
</gene>
<organism evidence="1 2">
    <name type="scientific">Acinetobacter dispersus</name>
    <dbReference type="NCBI Taxonomy" id="70348"/>
    <lineage>
        <taxon>Bacteria</taxon>
        <taxon>Pseudomonadati</taxon>
        <taxon>Pseudomonadota</taxon>
        <taxon>Gammaproteobacteria</taxon>
        <taxon>Moraxellales</taxon>
        <taxon>Moraxellaceae</taxon>
        <taxon>Acinetobacter</taxon>
    </lineage>
</organism>
<sequence>MASTAILMSVKGIFLDFMQKAVLRNGSVFYSEEGD</sequence>
<evidence type="ECO:0000313" key="2">
    <source>
        <dbReference type="Proteomes" id="UP000013261"/>
    </source>
</evidence>
<proteinExistence type="predicted"/>
<keyword evidence="2" id="KW-1185">Reference proteome</keyword>
<reference evidence="1 2" key="1">
    <citation type="submission" date="2013-02" db="EMBL/GenBank/DDBJ databases">
        <title>The Genome Sequence of Acinetobacter sp. ANC 4105.</title>
        <authorList>
            <consortium name="The Broad Institute Genome Sequencing Platform"/>
            <consortium name="The Broad Institute Genome Sequencing Center for Infectious Disease"/>
            <person name="Cerqueira G."/>
            <person name="Feldgarden M."/>
            <person name="Courvalin P."/>
            <person name="Perichon B."/>
            <person name="Grillot-Courvalin C."/>
            <person name="Clermont D."/>
            <person name="Rocha E."/>
            <person name="Yoon E.-J."/>
            <person name="Nemec A."/>
            <person name="Walker B."/>
            <person name="Young S.K."/>
            <person name="Zeng Q."/>
            <person name="Gargeya S."/>
            <person name="Fitzgerald M."/>
            <person name="Haas B."/>
            <person name="Abouelleil A."/>
            <person name="Alvarado L."/>
            <person name="Arachchi H.M."/>
            <person name="Berlin A.M."/>
            <person name="Chapman S.B."/>
            <person name="Dewar J."/>
            <person name="Goldberg J."/>
            <person name="Griggs A."/>
            <person name="Gujja S."/>
            <person name="Hansen M."/>
            <person name="Howarth C."/>
            <person name="Imamovic A."/>
            <person name="Larimer J."/>
            <person name="McCowan C."/>
            <person name="Murphy C."/>
            <person name="Neiman D."/>
            <person name="Pearson M."/>
            <person name="Priest M."/>
            <person name="Roberts A."/>
            <person name="Saif S."/>
            <person name="Shea T."/>
            <person name="Sisk P."/>
            <person name="Sykes S."/>
            <person name="Wortman J."/>
            <person name="Nusbaum C."/>
            <person name="Birren B."/>
        </authorList>
    </citation>
    <scope>NUCLEOTIDE SEQUENCE [LARGE SCALE GENOMIC DNA]</scope>
    <source>
        <strain evidence="1 2">ANC 4105</strain>
    </source>
</reference>
<dbReference type="Proteomes" id="UP000013261">
    <property type="component" value="Unassembled WGS sequence"/>
</dbReference>
<evidence type="ECO:0000313" key="1">
    <source>
        <dbReference type="EMBL" id="ENW95031.1"/>
    </source>
</evidence>
<accession>N9MWI9</accession>
<dbReference type="HOGENOM" id="CLU_3362729_0_0_6"/>
<name>N9MWI9_9GAMM</name>